<dbReference type="STRING" id="39060.SAMN05660706_1537"/>
<dbReference type="EMBL" id="FOYM01000053">
    <property type="protein sequence ID" value="SFR18151.1"/>
    <property type="molecule type" value="Genomic_DNA"/>
</dbReference>
<reference evidence="3" key="1">
    <citation type="submission" date="2016-10" db="EMBL/GenBank/DDBJ databases">
        <authorList>
            <person name="Varghese N."/>
            <person name="Submissions S."/>
        </authorList>
    </citation>
    <scope>NUCLEOTIDE SEQUENCE [LARGE SCALE GENOMIC DNA]</scope>
    <source>
        <strain evidence="3">DSM 3669</strain>
    </source>
</reference>
<dbReference type="InterPro" id="IPR025496">
    <property type="entry name" value="DUF4387"/>
</dbReference>
<dbReference type="Proteomes" id="UP000199584">
    <property type="component" value="Unassembled WGS sequence"/>
</dbReference>
<evidence type="ECO:0000259" key="1">
    <source>
        <dbReference type="Pfam" id="PF14330"/>
    </source>
</evidence>
<protein>
    <recommendedName>
        <fullName evidence="1">DUF4387 domain-containing protein</fullName>
    </recommendedName>
</protein>
<sequence length="107" mass="12254">METKKLVELAKTIRSKNAGTDKITFDIIFREKENYELVKKSNVLTRETICRLYGISEDRISDFVAFDPAYAIKFTIYRDKPSGSPGEGDIFGCQQYPPLLDLEIPLE</sequence>
<gene>
    <name evidence="2" type="ORF">SAMN05660706_1537</name>
</gene>
<dbReference type="OrthoDB" id="9796125at2"/>
<accession>A0A1I6EKS6</accession>
<dbReference type="Pfam" id="PF14330">
    <property type="entry name" value="DUF4387"/>
    <property type="match status" value="1"/>
</dbReference>
<evidence type="ECO:0000313" key="2">
    <source>
        <dbReference type="EMBL" id="SFR18151.1"/>
    </source>
</evidence>
<name>A0A1I6EKS6_9FIRM</name>
<evidence type="ECO:0000313" key="3">
    <source>
        <dbReference type="Proteomes" id="UP000199584"/>
    </source>
</evidence>
<proteinExistence type="predicted"/>
<feature type="domain" description="DUF4387" evidence="1">
    <location>
        <begin position="6"/>
        <end position="103"/>
    </location>
</feature>
<organism evidence="2 3">
    <name type="scientific">Desulfoscipio geothermicus DSM 3669</name>
    <dbReference type="NCBI Taxonomy" id="1121426"/>
    <lineage>
        <taxon>Bacteria</taxon>
        <taxon>Bacillati</taxon>
        <taxon>Bacillota</taxon>
        <taxon>Clostridia</taxon>
        <taxon>Eubacteriales</taxon>
        <taxon>Desulfallaceae</taxon>
        <taxon>Desulfoscipio</taxon>
    </lineage>
</organism>
<dbReference type="RefSeq" id="WP_092487826.1">
    <property type="nucleotide sequence ID" value="NZ_FOYM01000053.1"/>
</dbReference>
<dbReference type="AlphaFoldDB" id="A0A1I6EKS6"/>
<keyword evidence="3" id="KW-1185">Reference proteome</keyword>